<feature type="non-terminal residue" evidence="1">
    <location>
        <position position="87"/>
    </location>
</feature>
<dbReference type="EMBL" id="BART01026945">
    <property type="protein sequence ID" value="GAH02902.1"/>
    <property type="molecule type" value="Genomic_DNA"/>
</dbReference>
<proteinExistence type="predicted"/>
<evidence type="ECO:0000313" key="1">
    <source>
        <dbReference type="EMBL" id="GAH02902.1"/>
    </source>
</evidence>
<sequence>MYASRNPDWWNRFGKVIDNYKKSIYKEHPNLSGIAVTPQGNILISGRWDREKNRSLYWLLDESGDTKAEVTSTAGGVSISKSFIFLG</sequence>
<dbReference type="AlphaFoldDB" id="X1C6B1"/>
<comment type="caution">
    <text evidence="1">The sequence shown here is derived from an EMBL/GenBank/DDBJ whole genome shotgun (WGS) entry which is preliminary data.</text>
</comment>
<name>X1C6B1_9ZZZZ</name>
<protein>
    <submittedName>
        <fullName evidence="1">Uncharacterized protein</fullName>
    </submittedName>
</protein>
<reference evidence="1" key="1">
    <citation type="journal article" date="2014" name="Front. Microbiol.">
        <title>High frequency of phylogenetically diverse reductive dehalogenase-homologous genes in deep subseafloor sedimentary metagenomes.</title>
        <authorList>
            <person name="Kawai M."/>
            <person name="Futagami T."/>
            <person name="Toyoda A."/>
            <person name="Takaki Y."/>
            <person name="Nishi S."/>
            <person name="Hori S."/>
            <person name="Arai W."/>
            <person name="Tsubouchi T."/>
            <person name="Morono Y."/>
            <person name="Uchiyama I."/>
            <person name="Ito T."/>
            <person name="Fujiyama A."/>
            <person name="Inagaki F."/>
            <person name="Takami H."/>
        </authorList>
    </citation>
    <scope>NUCLEOTIDE SEQUENCE</scope>
    <source>
        <strain evidence="1">Expedition CK06-06</strain>
    </source>
</reference>
<accession>X1C6B1</accession>
<organism evidence="1">
    <name type="scientific">marine sediment metagenome</name>
    <dbReference type="NCBI Taxonomy" id="412755"/>
    <lineage>
        <taxon>unclassified sequences</taxon>
        <taxon>metagenomes</taxon>
        <taxon>ecological metagenomes</taxon>
    </lineage>
</organism>
<gene>
    <name evidence="1" type="ORF">S01H4_47899</name>
</gene>